<gene>
    <name evidence="1" type="ORF">NLG97_g872</name>
</gene>
<evidence type="ECO:0000313" key="2">
    <source>
        <dbReference type="Proteomes" id="UP001148737"/>
    </source>
</evidence>
<sequence>MRFSTTIAMAAMANGAFGALVDVVVAAVGAAADDTGALNKAVLAFNGDIDPVVNAAAKLITDVTNGKKNVDATPGPPLDEDGVFAVVGVITPLNQNSQDLVASLKARKPDVEKGGYCELVQKQSQTIYTVSTALINTVTDPSYRHLC</sequence>
<dbReference type="Proteomes" id="UP001148737">
    <property type="component" value="Unassembled WGS sequence"/>
</dbReference>
<accession>A0ACC1R5Z2</accession>
<reference evidence="1" key="1">
    <citation type="submission" date="2022-07" db="EMBL/GenBank/DDBJ databases">
        <title>Genome Sequence of Lecanicillium saksenae.</title>
        <authorList>
            <person name="Buettner E."/>
        </authorList>
    </citation>
    <scope>NUCLEOTIDE SEQUENCE</scope>
    <source>
        <strain evidence="1">VT-O1</strain>
    </source>
</reference>
<proteinExistence type="predicted"/>
<comment type="caution">
    <text evidence="1">The sequence shown here is derived from an EMBL/GenBank/DDBJ whole genome shotgun (WGS) entry which is preliminary data.</text>
</comment>
<protein>
    <submittedName>
        <fullName evidence="1">Uncharacterized protein</fullName>
    </submittedName>
</protein>
<dbReference type="EMBL" id="JANAKD010000036">
    <property type="protein sequence ID" value="KAJ3498752.1"/>
    <property type="molecule type" value="Genomic_DNA"/>
</dbReference>
<organism evidence="1 2">
    <name type="scientific">Lecanicillium saksenae</name>
    <dbReference type="NCBI Taxonomy" id="468837"/>
    <lineage>
        <taxon>Eukaryota</taxon>
        <taxon>Fungi</taxon>
        <taxon>Dikarya</taxon>
        <taxon>Ascomycota</taxon>
        <taxon>Pezizomycotina</taxon>
        <taxon>Sordariomycetes</taxon>
        <taxon>Hypocreomycetidae</taxon>
        <taxon>Hypocreales</taxon>
        <taxon>Cordycipitaceae</taxon>
        <taxon>Lecanicillium</taxon>
    </lineage>
</organism>
<keyword evidence="2" id="KW-1185">Reference proteome</keyword>
<evidence type="ECO:0000313" key="1">
    <source>
        <dbReference type="EMBL" id="KAJ3498752.1"/>
    </source>
</evidence>
<name>A0ACC1R5Z2_9HYPO</name>